<proteinExistence type="predicted"/>
<dbReference type="RefSeq" id="WP_354637730.1">
    <property type="nucleotide sequence ID" value="NZ_CP159872.1"/>
</dbReference>
<reference evidence="1" key="1">
    <citation type="submission" date="2024-06" db="EMBL/GenBank/DDBJ databases">
        <title>The genome sequences of Kitasatospora sp. strain HUAS MG31.</title>
        <authorList>
            <person name="Mo P."/>
        </authorList>
    </citation>
    <scope>NUCLEOTIDE SEQUENCE</scope>
    <source>
        <strain evidence="1">HUAS MG31</strain>
    </source>
</reference>
<sequence length="108" mass="12590">MHPEFADPVPSARPTVRLLQWATTSAEHSFCWLVEGPDPDAWPVFARTDADEPWEGLDGSSTEFIHRMLTDPLHPYSLAEYFASHWFTSYREVRQAQEAFRDEYHPRP</sequence>
<dbReference type="EMBL" id="CP159872">
    <property type="protein sequence ID" value="XCM77993.1"/>
    <property type="molecule type" value="Genomic_DNA"/>
</dbReference>
<protein>
    <submittedName>
        <fullName evidence="1">Uncharacterized protein</fullName>
    </submittedName>
</protein>
<accession>A0AAU8JP18</accession>
<organism evidence="1">
    <name type="scientific">Kitasatospora camelliae</name>
    <dbReference type="NCBI Taxonomy" id="3156397"/>
    <lineage>
        <taxon>Bacteria</taxon>
        <taxon>Bacillati</taxon>
        <taxon>Actinomycetota</taxon>
        <taxon>Actinomycetes</taxon>
        <taxon>Kitasatosporales</taxon>
        <taxon>Streptomycetaceae</taxon>
        <taxon>Kitasatospora</taxon>
    </lineage>
</organism>
<name>A0AAU8JP18_9ACTN</name>
<gene>
    <name evidence="1" type="ORF">ABWK59_03115</name>
</gene>
<dbReference type="AlphaFoldDB" id="A0AAU8JP18"/>
<evidence type="ECO:0000313" key="1">
    <source>
        <dbReference type="EMBL" id="XCM77993.1"/>
    </source>
</evidence>
<dbReference type="KEGG" id="kcm:ABWK59_03115"/>